<dbReference type="SMART" id="SM00241">
    <property type="entry name" value="ZP"/>
    <property type="match status" value="1"/>
</dbReference>
<reference evidence="4 5" key="1">
    <citation type="submission" date="2021-06" db="EMBL/GenBank/DDBJ databases">
        <title>Chromosome-level genome assembly of the red-tail catfish (Hemibagrus wyckioides).</title>
        <authorList>
            <person name="Shao F."/>
        </authorList>
    </citation>
    <scope>NUCLEOTIDE SEQUENCE [LARGE SCALE GENOMIC DNA]</scope>
    <source>
        <strain evidence="4">EC202008001</strain>
        <tissue evidence="4">Blood</tissue>
    </source>
</reference>
<evidence type="ECO:0000256" key="2">
    <source>
        <dbReference type="SAM" id="SignalP"/>
    </source>
</evidence>
<organism evidence="4 5">
    <name type="scientific">Hemibagrus wyckioides</name>
    <dbReference type="NCBI Taxonomy" id="337641"/>
    <lineage>
        <taxon>Eukaryota</taxon>
        <taxon>Metazoa</taxon>
        <taxon>Chordata</taxon>
        <taxon>Craniata</taxon>
        <taxon>Vertebrata</taxon>
        <taxon>Euteleostomi</taxon>
        <taxon>Actinopterygii</taxon>
        <taxon>Neopterygii</taxon>
        <taxon>Teleostei</taxon>
        <taxon>Ostariophysi</taxon>
        <taxon>Siluriformes</taxon>
        <taxon>Bagridae</taxon>
        <taxon>Hemibagrus</taxon>
    </lineage>
</organism>
<name>A0A9D3S9M3_9TELE</name>
<feature type="signal peptide" evidence="2">
    <location>
        <begin position="1"/>
        <end position="18"/>
    </location>
</feature>
<dbReference type="Gene3D" id="2.60.40.3210">
    <property type="entry name" value="Zona pellucida, ZP-N domain"/>
    <property type="match status" value="1"/>
</dbReference>
<comment type="caution">
    <text evidence="4">The sequence shown here is derived from an EMBL/GenBank/DDBJ whole genome shotgun (WGS) entry which is preliminary data.</text>
</comment>
<feature type="domain" description="ZP" evidence="3">
    <location>
        <begin position="113"/>
        <end position="366"/>
    </location>
</feature>
<gene>
    <name evidence="4" type="ORF">KOW79_020683</name>
</gene>
<dbReference type="PROSITE" id="PS51034">
    <property type="entry name" value="ZP_2"/>
    <property type="match status" value="1"/>
</dbReference>
<sequence>MLLKVVFLLVGLSYMVSPSSFVINTASDSTWPEVEELLPHYKVKVPLPTPGTPCPPLKLPESQPIDSSAVRKTMFVPARNRRPIPHEMKPILLPTLPSPEIKPPSQPKSVQLLCHIDRIYVRVLKSLFTNPEAEKYLKVGTCPVNKDTPEHYYFLYPINSCNVQRQENENRVLYSNTLTYEPVSDELIIREIAFSVQLECHYNKHFRSYSVGYQPQVEAGTVFLSLQGGVSLTPVDDHWEPLATWQTYTFGQPMYFEARTPASHDKKRLYFSKCYVTASSDPDTTPKFIVMDNYGCMVDGKNSPHSKFHPTEDVTTLRFSVGAVMFKDMMSQPSEKREMFLHCEMHLGPEMPTLSAKACSYKADTNEWVELYGDDSLCACCDTSCPAPDPSVGTKIISSSPWEVKSQYTQQPAQKHFKTGEKALNYAEFDLFWDNAHEKVLD</sequence>
<dbReference type="GO" id="GO:0007339">
    <property type="term" value="P:binding of sperm to zona pellucida"/>
    <property type="evidence" value="ECO:0007669"/>
    <property type="project" value="TreeGrafter"/>
</dbReference>
<dbReference type="AlphaFoldDB" id="A0A9D3S9M3"/>
<feature type="chain" id="PRO_5038430838" description="ZP domain-containing protein" evidence="2">
    <location>
        <begin position="19"/>
        <end position="442"/>
    </location>
</feature>
<dbReference type="GO" id="GO:0035803">
    <property type="term" value="P:egg coat formation"/>
    <property type="evidence" value="ECO:0007669"/>
    <property type="project" value="TreeGrafter"/>
</dbReference>
<evidence type="ECO:0000256" key="1">
    <source>
        <dbReference type="ARBA" id="ARBA00023157"/>
    </source>
</evidence>
<dbReference type="FunFam" id="2.60.40.4100:FF:000002">
    <property type="entry name" value="Zona pellucida sperm-binding protein 3"/>
    <property type="match status" value="1"/>
</dbReference>
<accession>A0A9D3S9M3</accession>
<dbReference type="InterPro" id="IPR055355">
    <property type="entry name" value="ZP-C"/>
</dbReference>
<dbReference type="InterPro" id="IPR001507">
    <property type="entry name" value="ZP_dom"/>
</dbReference>
<keyword evidence="1" id="KW-1015">Disulfide bond</keyword>
<protein>
    <recommendedName>
        <fullName evidence="3">ZP domain-containing protein</fullName>
    </recommendedName>
</protein>
<dbReference type="PANTHER" id="PTHR11576">
    <property type="entry name" value="ZONA PELLUCIDA SPERM-BINDING PROTEIN 3"/>
    <property type="match status" value="1"/>
</dbReference>
<dbReference type="GO" id="GO:2000344">
    <property type="term" value="P:positive regulation of acrosome reaction"/>
    <property type="evidence" value="ECO:0007669"/>
    <property type="project" value="TreeGrafter"/>
</dbReference>
<dbReference type="Pfam" id="PF23344">
    <property type="entry name" value="ZP-N"/>
    <property type="match status" value="1"/>
</dbReference>
<dbReference type="Proteomes" id="UP000824219">
    <property type="component" value="Linkage Group LG26"/>
</dbReference>
<dbReference type="Gene3D" id="2.60.40.4100">
    <property type="entry name" value="Zona pellucida, ZP-C domain"/>
    <property type="match status" value="1"/>
</dbReference>
<dbReference type="Pfam" id="PF00100">
    <property type="entry name" value="Zona_pellucida"/>
    <property type="match status" value="1"/>
</dbReference>
<proteinExistence type="predicted"/>
<evidence type="ECO:0000259" key="3">
    <source>
        <dbReference type="PROSITE" id="PS51034"/>
    </source>
</evidence>
<dbReference type="OrthoDB" id="8961289at2759"/>
<dbReference type="GO" id="GO:0031012">
    <property type="term" value="C:extracellular matrix"/>
    <property type="evidence" value="ECO:0007669"/>
    <property type="project" value="TreeGrafter"/>
</dbReference>
<keyword evidence="5" id="KW-1185">Reference proteome</keyword>
<dbReference type="InterPro" id="IPR042235">
    <property type="entry name" value="ZP-C_dom"/>
</dbReference>
<dbReference type="EMBL" id="JAHKSW010000026">
    <property type="protein sequence ID" value="KAG7315817.1"/>
    <property type="molecule type" value="Genomic_DNA"/>
</dbReference>
<keyword evidence="2" id="KW-0732">Signal</keyword>
<dbReference type="GO" id="GO:0032190">
    <property type="term" value="F:acrosin binding"/>
    <property type="evidence" value="ECO:0007669"/>
    <property type="project" value="TreeGrafter"/>
</dbReference>
<dbReference type="PANTHER" id="PTHR11576:SF26">
    <property type="entry name" value="ZONA PELLUCIDA GLYCOPROTEIN 3D TANDEM DUPLICATE 2"/>
    <property type="match status" value="1"/>
</dbReference>
<evidence type="ECO:0000313" key="4">
    <source>
        <dbReference type="EMBL" id="KAG7315817.1"/>
    </source>
</evidence>
<evidence type="ECO:0000313" key="5">
    <source>
        <dbReference type="Proteomes" id="UP000824219"/>
    </source>
</evidence>
<dbReference type="InterPro" id="IPR055356">
    <property type="entry name" value="ZP-N"/>
</dbReference>